<proteinExistence type="predicted"/>
<dbReference type="InterPro" id="IPR011009">
    <property type="entry name" value="Kinase-like_dom_sf"/>
</dbReference>
<dbReference type="Pfam" id="PF01636">
    <property type="entry name" value="APH"/>
    <property type="match status" value="1"/>
</dbReference>
<dbReference type="InterPro" id="IPR002575">
    <property type="entry name" value="Aminoglycoside_PTrfase"/>
</dbReference>
<dbReference type="EMBL" id="CAEZUE010000014">
    <property type="protein sequence ID" value="CAB4585832.1"/>
    <property type="molecule type" value="Genomic_DNA"/>
</dbReference>
<accession>A0A6J6FA58</accession>
<name>A0A6J6FA58_9ZZZZ</name>
<evidence type="ECO:0000259" key="1">
    <source>
        <dbReference type="Pfam" id="PF01636"/>
    </source>
</evidence>
<reference evidence="2" key="1">
    <citation type="submission" date="2020-05" db="EMBL/GenBank/DDBJ databases">
        <authorList>
            <person name="Chiriac C."/>
            <person name="Salcher M."/>
            <person name="Ghai R."/>
            <person name="Kavagutti S V."/>
        </authorList>
    </citation>
    <scope>NUCLEOTIDE SEQUENCE</scope>
</reference>
<protein>
    <submittedName>
        <fullName evidence="2">Unannotated protein</fullName>
    </submittedName>
</protein>
<sequence>MAMSPIMLTAWAVGKVPSLQIDGYRDSSIDGLDRVTCRTADGSVITISSPTTAEAALIQDHEHAAGRLLSAGVRERLGFSVPHTLAAGLMETRRIVVTKEVHGTSLVTLRDIKPALPSLAHALAKLHSLPTNIVKKGSIPVNTSLDCLRDAAGIIDRAHQTTRVPSQLLDRWDAAIEDTELWQFTPTITHGDLDLEDVLVDGNVVSGIVKWGSAAVGDPAVDVKAVVGPTPPEVSAPFIEEYLASRGATDRRIGHRARFRAELDIAGWLVHGVDTRDEAHVDEAVSMLTSLLASVTDNPAMSLGAAAPKPVNLVVDISRPASDESAFEDNAPTRVAEPIVEVSPSPAAHTPPTVTNARAVVDASESSRTEAGGRAGEVIIDAEVEEIQSTIAETFFSREERPPRRDDSDIL</sequence>
<dbReference type="Gene3D" id="3.90.1200.10">
    <property type="match status" value="1"/>
</dbReference>
<dbReference type="AlphaFoldDB" id="A0A6J6FA58"/>
<organism evidence="2">
    <name type="scientific">freshwater metagenome</name>
    <dbReference type="NCBI Taxonomy" id="449393"/>
    <lineage>
        <taxon>unclassified sequences</taxon>
        <taxon>metagenomes</taxon>
        <taxon>ecological metagenomes</taxon>
    </lineage>
</organism>
<evidence type="ECO:0000313" key="2">
    <source>
        <dbReference type="EMBL" id="CAB4585832.1"/>
    </source>
</evidence>
<dbReference type="SUPFAM" id="SSF56112">
    <property type="entry name" value="Protein kinase-like (PK-like)"/>
    <property type="match status" value="1"/>
</dbReference>
<gene>
    <name evidence="2" type="ORF">UFOPK1788_00214</name>
</gene>
<feature type="domain" description="Aminoglycoside phosphotransferase" evidence="1">
    <location>
        <begin position="63"/>
        <end position="250"/>
    </location>
</feature>